<gene>
    <name evidence="6" type="primary">rsmI</name>
    <name evidence="8" type="ORF">LW5_0070</name>
</gene>
<evidence type="ECO:0000256" key="5">
    <source>
        <dbReference type="ARBA" id="ARBA00022691"/>
    </source>
</evidence>
<dbReference type="InterPro" id="IPR014777">
    <property type="entry name" value="4pyrrole_Mease_sub1"/>
</dbReference>
<evidence type="ECO:0000256" key="1">
    <source>
        <dbReference type="ARBA" id="ARBA00022490"/>
    </source>
</evidence>
<comment type="function">
    <text evidence="6">Catalyzes the 2'-O-methylation of the ribose of cytidine 1402 (C1402) in 16S rRNA.</text>
</comment>
<dbReference type="InterPro" id="IPR035996">
    <property type="entry name" value="4pyrrol_Methylase_sf"/>
</dbReference>
<dbReference type="GO" id="GO:0005737">
    <property type="term" value="C:cytoplasm"/>
    <property type="evidence" value="ECO:0007669"/>
    <property type="project" value="UniProtKB-SubCell"/>
</dbReference>
<keyword evidence="3 6" id="KW-0489">Methyltransferase</keyword>
<keyword evidence="1 6" id="KW-0963">Cytoplasm</keyword>
<comment type="subcellular location">
    <subcellularLocation>
        <location evidence="6">Cytoplasm</location>
    </subcellularLocation>
</comment>
<dbReference type="PANTHER" id="PTHR46111:SF1">
    <property type="entry name" value="RIBOSOMAL RNA SMALL SUBUNIT METHYLTRANSFERASE I"/>
    <property type="match status" value="1"/>
</dbReference>
<evidence type="ECO:0000256" key="4">
    <source>
        <dbReference type="ARBA" id="ARBA00022679"/>
    </source>
</evidence>
<dbReference type="NCBIfam" id="TIGR00096">
    <property type="entry name" value="16S rRNA (cytidine(1402)-2'-O)-methyltransferase"/>
    <property type="match status" value="1"/>
</dbReference>
<dbReference type="InterPro" id="IPR000878">
    <property type="entry name" value="4pyrrol_Mease"/>
</dbReference>
<comment type="catalytic activity">
    <reaction evidence="6">
        <text>cytidine(1402) in 16S rRNA + S-adenosyl-L-methionine = 2'-O-methylcytidine(1402) in 16S rRNA + S-adenosyl-L-homocysteine + H(+)</text>
        <dbReference type="Rhea" id="RHEA:42924"/>
        <dbReference type="Rhea" id="RHEA-COMP:10285"/>
        <dbReference type="Rhea" id="RHEA-COMP:10286"/>
        <dbReference type="ChEBI" id="CHEBI:15378"/>
        <dbReference type="ChEBI" id="CHEBI:57856"/>
        <dbReference type="ChEBI" id="CHEBI:59789"/>
        <dbReference type="ChEBI" id="CHEBI:74495"/>
        <dbReference type="ChEBI" id="CHEBI:82748"/>
        <dbReference type="EC" id="2.1.1.198"/>
    </reaction>
</comment>
<dbReference type="HAMAP" id="MF_01877">
    <property type="entry name" value="16SrRNA_methyltr_I"/>
    <property type="match status" value="1"/>
</dbReference>
<keyword evidence="5 6" id="KW-0949">S-adenosyl-L-methionine</keyword>
<dbReference type="Gene3D" id="3.30.950.10">
    <property type="entry name" value="Methyltransferase, Cobalt-precorrin-4 Transmethylase, Domain 2"/>
    <property type="match status" value="1"/>
</dbReference>
<reference evidence="8" key="1">
    <citation type="journal article" date="2011" name="Appl. Environ. Microbiol.">
        <title>Metagenomic analysis reveals unexpected subgenomic diversity of magnetotactic bacteria within the phylum Nitrospirae.</title>
        <authorList>
            <person name="Lin W."/>
            <person name="Jogler C."/>
            <person name="Schuler D."/>
            <person name="Pan Y."/>
        </authorList>
    </citation>
    <scope>NUCLEOTIDE SEQUENCE</scope>
</reference>
<dbReference type="PIRSF" id="PIRSF005917">
    <property type="entry name" value="MTase_YraL"/>
    <property type="match status" value="1"/>
</dbReference>
<dbReference type="Pfam" id="PF00590">
    <property type="entry name" value="TP_methylase"/>
    <property type="match status" value="1"/>
</dbReference>
<accession>D9MP76</accession>
<proteinExistence type="inferred from homology"/>
<evidence type="ECO:0000256" key="2">
    <source>
        <dbReference type="ARBA" id="ARBA00022552"/>
    </source>
</evidence>
<dbReference type="AlphaFoldDB" id="D9MP76"/>
<keyword evidence="2 6" id="KW-0698">rRNA processing</keyword>
<dbReference type="InterPro" id="IPR008189">
    <property type="entry name" value="rRNA_ssu_MeTfrase_I"/>
</dbReference>
<evidence type="ECO:0000256" key="6">
    <source>
        <dbReference type="HAMAP-Rule" id="MF_01877"/>
    </source>
</evidence>
<evidence type="ECO:0000256" key="3">
    <source>
        <dbReference type="ARBA" id="ARBA00022603"/>
    </source>
</evidence>
<protein>
    <recommendedName>
        <fullName evidence="6">Ribosomal RNA small subunit methyltransferase I</fullName>
        <ecNumber evidence="6">2.1.1.198</ecNumber>
    </recommendedName>
    <alternativeName>
        <fullName evidence="6">16S rRNA 2'-O-ribose C1402 methyltransferase</fullName>
    </alternativeName>
    <alternativeName>
        <fullName evidence="6">rRNA (cytidine-2'-O-)-methyltransferase RsmI</fullName>
    </alternativeName>
</protein>
<dbReference type="CDD" id="cd11648">
    <property type="entry name" value="RsmI"/>
    <property type="match status" value="1"/>
</dbReference>
<sequence>MKGCLYIVSTPIGNLEDITLRALRILKEADFIAVEDTRHSVKLLNYYEIARPMISYWREKEKVKSKVIIDKLNAGYTVALITDAGTPGISDPGEVLIRDAIDEGIEIFPIPGPTSSIAALSVSGLSTRRFTFIGFLSPKTLQRKKDLQLLRVERHTLVFYESPHRILNFLDDLLEVFGDRKIALCHELTKLHEDTKRGTVSDVIDQLQNSKIAGEYVVIVEGFKETGLSIEDALSEIGQLIEGGMRRKEAVEQIASATGISKKILYKESIEGQDISKGGADD</sequence>
<evidence type="ECO:0000259" key="7">
    <source>
        <dbReference type="Pfam" id="PF00590"/>
    </source>
</evidence>
<dbReference type="PANTHER" id="PTHR46111">
    <property type="entry name" value="RIBOSOMAL RNA SMALL SUBUNIT METHYLTRANSFERASE I"/>
    <property type="match status" value="1"/>
</dbReference>
<organism evidence="8">
    <name type="scientific">uncultured Nitrospirae bacterium MY4-5C</name>
    <dbReference type="NCBI Taxonomy" id="798580"/>
    <lineage>
        <taxon>Bacteria</taxon>
        <taxon>Pseudomonadati</taxon>
        <taxon>Nitrospirota</taxon>
        <taxon>environmental samples</taxon>
    </lineage>
</organism>
<name>D9MP76_9BACT</name>
<dbReference type="EMBL" id="HM454283">
    <property type="protein sequence ID" value="ADI87765.1"/>
    <property type="molecule type" value="Genomic_DNA"/>
</dbReference>
<dbReference type="EC" id="2.1.1.198" evidence="6"/>
<dbReference type="SUPFAM" id="SSF53790">
    <property type="entry name" value="Tetrapyrrole methylase"/>
    <property type="match status" value="1"/>
</dbReference>
<keyword evidence="4 6" id="KW-0808">Transferase</keyword>
<dbReference type="FunFam" id="3.30.950.10:FF:000002">
    <property type="entry name" value="Ribosomal RNA small subunit methyltransferase I"/>
    <property type="match status" value="1"/>
</dbReference>
<dbReference type="Gene3D" id="3.40.1010.10">
    <property type="entry name" value="Cobalt-precorrin-4 Transmethylase, Domain 1"/>
    <property type="match status" value="1"/>
</dbReference>
<dbReference type="InterPro" id="IPR014776">
    <property type="entry name" value="4pyrrole_Mease_sub2"/>
</dbReference>
<comment type="similarity">
    <text evidence="6">Belongs to the methyltransferase superfamily. RsmI family.</text>
</comment>
<evidence type="ECO:0000313" key="8">
    <source>
        <dbReference type="EMBL" id="ADI87765.1"/>
    </source>
</evidence>
<dbReference type="GO" id="GO:0070677">
    <property type="term" value="F:rRNA (cytosine-2'-O-)-methyltransferase activity"/>
    <property type="evidence" value="ECO:0007669"/>
    <property type="project" value="UniProtKB-UniRule"/>
</dbReference>
<dbReference type="FunFam" id="3.40.1010.10:FF:000007">
    <property type="entry name" value="Ribosomal RNA small subunit methyltransferase I"/>
    <property type="match status" value="1"/>
</dbReference>
<feature type="domain" description="Tetrapyrrole methylase" evidence="7">
    <location>
        <begin position="5"/>
        <end position="203"/>
    </location>
</feature>